<evidence type="ECO:0000256" key="2">
    <source>
        <dbReference type="SAM" id="Phobius"/>
    </source>
</evidence>
<keyword evidence="2" id="KW-1133">Transmembrane helix</keyword>
<feature type="transmembrane region" description="Helical" evidence="2">
    <location>
        <begin position="50"/>
        <end position="71"/>
    </location>
</feature>
<keyword evidence="4" id="KW-1185">Reference proteome</keyword>
<reference evidence="3" key="1">
    <citation type="submission" date="2022-07" db="EMBL/GenBank/DDBJ databases">
        <title>Taxonomic analysis of Microcella humidisoli nov. sp., isolated from riverside soil.</title>
        <authorList>
            <person name="Molina K.M."/>
            <person name="Kim S.B."/>
        </authorList>
    </citation>
    <scope>NUCLEOTIDE SEQUENCE</scope>
    <source>
        <strain evidence="3">MMS21-STM10</strain>
    </source>
</reference>
<feature type="transmembrane region" description="Helical" evidence="2">
    <location>
        <begin position="83"/>
        <end position="102"/>
    </location>
</feature>
<gene>
    <name evidence="3" type="ORF">NNL39_01960</name>
</gene>
<proteinExistence type="predicted"/>
<feature type="transmembrane region" description="Helical" evidence="2">
    <location>
        <begin position="24"/>
        <end position="44"/>
    </location>
</feature>
<evidence type="ECO:0000313" key="4">
    <source>
        <dbReference type="Proteomes" id="UP001060039"/>
    </source>
</evidence>
<name>A0ABY5FYF5_9MICO</name>
<keyword evidence="2" id="KW-0472">Membrane</keyword>
<feature type="transmembrane region" description="Helical" evidence="2">
    <location>
        <begin position="108"/>
        <end position="126"/>
    </location>
</feature>
<dbReference type="EMBL" id="CP101497">
    <property type="protein sequence ID" value="UTT62900.1"/>
    <property type="molecule type" value="Genomic_DNA"/>
</dbReference>
<feature type="region of interest" description="Disordered" evidence="1">
    <location>
        <begin position="376"/>
        <end position="397"/>
    </location>
</feature>
<feature type="transmembrane region" description="Helical" evidence="2">
    <location>
        <begin position="159"/>
        <end position="183"/>
    </location>
</feature>
<protein>
    <submittedName>
        <fullName evidence="3">Uncharacterized protein</fullName>
    </submittedName>
</protein>
<evidence type="ECO:0000256" key="1">
    <source>
        <dbReference type="SAM" id="MobiDB-lite"/>
    </source>
</evidence>
<keyword evidence="2" id="KW-0812">Transmembrane</keyword>
<evidence type="ECO:0000313" key="3">
    <source>
        <dbReference type="EMBL" id="UTT62900.1"/>
    </source>
</evidence>
<dbReference type="RefSeq" id="WP_255160032.1">
    <property type="nucleotide sequence ID" value="NZ_CP101497.1"/>
</dbReference>
<feature type="transmembrane region" description="Helical" evidence="2">
    <location>
        <begin position="133"/>
        <end position="153"/>
    </location>
</feature>
<dbReference type="Proteomes" id="UP001060039">
    <property type="component" value="Chromosome"/>
</dbReference>
<sequence length="397" mass="41940">MITTSWLRSPWDADPLSWFTTPNLPLAAAALSLVHGIIVLGPSGQAGSRPLVQVAALGLATVALLWVHIATRPRFGGMTIARALVAVVLTSAALVVSAAGYLGEAFAIQLWWAPLSASLLLLSLAPYTSALRLVLFGAVLLGVGAVTIVLLVVPDETAWPPFAIAVITLFPIVVGVVGGVVMIRTITMSLTRWSERPLDVPGTLAPTDELVASVDRATSERIAPAVSFLTAVLERGSVTAGDTARAAAIAERLRSELAGVVDRTWIERVADGRAVTVDDPDRLAERLDLAQRTAMRALLDALLGDIESPLGSARIQLRRTDHGAIAVALRILSTMAEGRRETFLAPYYVNLQSTVDNLRWRTGPVTAVEFEVAAGSRGGSRVQRTPEPGTPGGPVAR</sequence>
<organism evidence="3 4">
    <name type="scientific">Microcella humidisoli</name>
    <dbReference type="NCBI Taxonomy" id="2963406"/>
    <lineage>
        <taxon>Bacteria</taxon>
        <taxon>Bacillati</taxon>
        <taxon>Actinomycetota</taxon>
        <taxon>Actinomycetes</taxon>
        <taxon>Micrococcales</taxon>
        <taxon>Microbacteriaceae</taxon>
        <taxon>Microcella</taxon>
    </lineage>
</organism>
<accession>A0ABY5FYF5</accession>